<dbReference type="PANTHER" id="PTHR24390">
    <property type="entry name" value="ZINC FINGER PROTEIN"/>
    <property type="match status" value="1"/>
</dbReference>
<feature type="domain" description="C2H2-type" evidence="14">
    <location>
        <begin position="497"/>
        <end position="524"/>
    </location>
</feature>
<reference evidence="15" key="1">
    <citation type="journal article" date="2016" name="Nat. Commun.">
        <title>The channel catfish genome sequence provides insights into the evolution of scale formation in teleosts.</title>
        <authorList>
            <person name="Liu Z."/>
            <person name="Liu S."/>
            <person name="Yao J."/>
            <person name="Bao L."/>
            <person name="Zhang J."/>
            <person name="Li Y."/>
            <person name="Jiang C."/>
            <person name="Sun L."/>
            <person name="Wang R."/>
            <person name="Zhang Y."/>
            <person name="Zhou T."/>
            <person name="Zeng Q."/>
            <person name="Fu Q."/>
            <person name="Gao S."/>
            <person name="Li N."/>
            <person name="Koren S."/>
            <person name="Jiang Y."/>
            <person name="Zimin A."/>
            <person name="Xu P."/>
            <person name="Phillippy A.M."/>
            <person name="Geng X."/>
            <person name="Song L."/>
            <person name="Sun F."/>
            <person name="Li C."/>
            <person name="Wang X."/>
            <person name="Chen A."/>
            <person name="Jin Y."/>
            <person name="Yuan Z."/>
            <person name="Yang Y."/>
            <person name="Tan S."/>
            <person name="Peatman E."/>
            <person name="Lu J."/>
            <person name="Qin Z."/>
            <person name="Dunham R."/>
            <person name="Li Z."/>
            <person name="Sonstegard T."/>
            <person name="Feng J."/>
            <person name="Danzmann R.G."/>
            <person name="Schroeder S."/>
            <person name="Scheffler B."/>
            <person name="Duke M.V."/>
            <person name="Ballard L."/>
            <person name="Kucuktas H."/>
            <person name="Kaltenboeck L."/>
            <person name="Liu H."/>
            <person name="Armbruster J."/>
            <person name="Xie Y."/>
            <person name="Kirby M.L."/>
            <person name="Tian Y."/>
            <person name="Flanagan M.E."/>
            <person name="Mu W."/>
            <person name="Waldbieser G.C."/>
        </authorList>
    </citation>
    <scope>NUCLEOTIDE SEQUENCE [LARGE SCALE GENOMIC DNA]</scope>
    <source>
        <strain evidence="15">SDA103</strain>
    </source>
</reference>
<evidence type="ECO:0000256" key="4">
    <source>
        <dbReference type="ARBA" id="ARBA00022723"/>
    </source>
</evidence>
<dbReference type="GO" id="GO:0008270">
    <property type="term" value="F:zinc ion binding"/>
    <property type="evidence" value="ECO:0007669"/>
    <property type="project" value="UniProtKB-KW"/>
</dbReference>
<feature type="region of interest" description="Disordered" evidence="13">
    <location>
        <begin position="558"/>
        <end position="580"/>
    </location>
</feature>
<dbReference type="GO" id="GO:0006357">
    <property type="term" value="P:regulation of transcription by RNA polymerase II"/>
    <property type="evidence" value="ECO:0007669"/>
    <property type="project" value="TreeGrafter"/>
</dbReference>
<evidence type="ECO:0000256" key="10">
    <source>
        <dbReference type="ARBA" id="ARBA00023163"/>
    </source>
</evidence>
<dbReference type="FunFam" id="3.30.160.60:FF:002756">
    <property type="entry name" value="Zinc finger protein 1159"/>
    <property type="match status" value="2"/>
</dbReference>
<keyword evidence="6 12" id="KW-0863">Zinc-finger</keyword>
<sequence length="580" mass="65453">MSRRWPDPSWLVLTKKVPSNFFFILRKRCSLSSAKFHLNGKTEVVRLECVLMAESETECDTPGLDTLGSECVITHTQVGDLHYAAETEIMTQEDKRLDLEAIHGDLGAVACVDGVTETDHDYIKSEVHHDPQYFGGADMKGNEALLGEVLLKTEMGGACAEHVVKVETDHGGELTVESENGVIIHEAQGLQCNECGEIFGSMSDLHQHFEIHKATHPYICIQCGESFAVEASLRGHMKIHMKEKGYATTGVEMVGKGVIDAFNLKPHQLMHSPEKPHRCSECGKSFAAAITLREHMKMHSDDKPYKCTQCRKSFVRRRHLKKHQELHAREKPFTCPQCGKGFATASNLKQHQKTHVGEKPHRCSQCGKCFAAAATLREHQRIHSGEKPYKCTQCRKSFVRKRHLKKHQLVHQGGKPYRCSQCDKGFNHSSSLSRHHKVHLEAKMFAQPDKEFPFDTPMKRGMHTGEKPYSCNHCEKSFSHSSSLSRHQRTHSDGKSYTCAHCGKNFNHSSSLARHQRVHLEEKTSYSAIPTGKGFPPTTILKQRILQSEKPYRCSQCGKGFSHSSSLSRHHRIHIDQAHH</sequence>
<dbReference type="InterPro" id="IPR036236">
    <property type="entry name" value="Znf_C2H2_sf"/>
</dbReference>
<dbReference type="InterPro" id="IPR013087">
    <property type="entry name" value="Znf_C2H2_type"/>
</dbReference>
<dbReference type="Pfam" id="PF00096">
    <property type="entry name" value="zf-C2H2"/>
    <property type="match status" value="9"/>
</dbReference>
<feature type="domain" description="C2H2-type" evidence="14">
    <location>
        <begin position="218"/>
        <end position="245"/>
    </location>
</feature>
<evidence type="ECO:0000313" key="15">
    <source>
        <dbReference type="Proteomes" id="UP000221080"/>
    </source>
</evidence>
<dbReference type="GeneID" id="108263519"/>
<comment type="function">
    <text evidence="1">May be involved in transcriptional regulation.</text>
</comment>
<dbReference type="Gene3D" id="3.30.160.60">
    <property type="entry name" value="Classic Zinc Finger"/>
    <property type="match status" value="10"/>
</dbReference>
<keyword evidence="11" id="KW-0539">Nucleus</keyword>
<feature type="domain" description="C2H2-type" evidence="14">
    <location>
        <begin position="552"/>
        <end position="579"/>
    </location>
</feature>
<dbReference type="Pfam" id="PF13912">
    <property type="entry name" value="zf-C2H2_6"/>
    <property type="match status" value="1"/>
</dbReference>
<evidence type="ECO:0000256" key="8">
    <source>
        <dbReference type="ARBA" id="ARBA00023015"/>
    </source>
</evidence>
<accession>A0A2D0QNL0</accession>
<feature type="domain" description="C2H2-type" evidence="14">
    <location>
        <begin position="190"/>
        <end position="217"/>
    </location>
</feature>
<feature type="domain" description="C2H2-type" evidence="14">
    <location>
        <begin position="277"/>
        <end position="304"/>
    </location>
</feature>
<feature type="domain" description="C2H2-type" evidence="14">
    <location>
        <begin position="333"/>
        <end position="360"/>
    </location>
</feature>
<comment type="subcellular location">
    <subcellularLocation>
        <location evidence="2">Nucleus</location>
    </subcellularLocation>
</comment>
<dbReference type="GO" id="GO:0003700">
    <property type="term" value="F:DNA-binding transcription factor activity"/>
    <property type="evidence" value="ECO:0007669"/>
    <property type="project" value="TreeGrafter"/>
</dbReference>
<dbReference type="SUPFAM" id="SSF57667">
    <property type="entry name" value="beta-beta-alpha zinc fingers"/>
    <property type="match status" value="7"/>
</dbReference>
<keyword evidence="15" id="KW-1185">Reference proteome</keyword>
<keyword evidence="10" id="KW-0804">Transcription</keyword>
<evidence type="ECO:0000256" key="1">
    <source>
        <dbReference type="ARBA" id="ARBA00003767"/>
    </source>
</evidence>
<protein>
    <submittedName>
        <fullName evidence="16">Zinc finger protein 883 isoform X1</fullName>
    </submittedName>
</protein>
<evidence type="ECO:0000256" key="2">
    <source>
        <dbReference type="ARBA" id="ARBA00004123"/>
    </source>
</evidence>
<evidence type="ECO:0000256" key="11">
    <source>
        <dbReference type="ARBA" id="ARBA00023242"/>
    </source>
</evidence>
<dbReference type="KEGG" id="ipu:108263519"/>
<evidence type="ECO:0000256" key="3">
    <source>
        <dbReference type="ARBA" id="ARBA00006991"/>
    </source>
</evidence>
<feature type="domain" description="C2H2-type" evidence="14">
    <location>
        <begin position="361"/>
        <end position="388"/>
    </location>
</feature>
<dbReference type="SMART" id="SM00355">
    <property type="entry name" value="ZnF_C2H2"/>
    <property type="match status" value="11"/>
</dbReference>
<name>A0A2D0QNL0_ICTPU</name>
<feature type="domain" description="C2H2-type" evidence="14">
    <location>
        <begin position="417"/>
        <end position="444"/>
    </location>
</feature>
<feature type="domain" description="C2H2-type" evidence="14">
    <location>
        <begin position="469"/>
        <end position="496"/>
    </location>
</feature>
<dbReference type="OrthoDB" id="8922241at2759"/>
<dbReference type="AlphaFoldDB" id="A0A2D0QNL0"/>
<evidence type="ECO:0000256" key="5">
    <source>
        <dbReference type="ARBA" id="ARBA00022737"/>
    </source>
</evidence>
<dbReference type="FunFam" id="3.30.160.60:FF:000771">
    <property type="entry name" value="zinc finger protein 648"/>
    <property type="match status" value="3"/>
</dbReference>
<comment type="similarity">
    <text evidence="3">Belongs to the krueppel C2H2-type zinc-finger protein family.</text>
</comment>
<dbReference type="FunFam" id="3.30.160.60:FF:002343">
    <property type="entry name" value="Zinc finger protein 33A"/>
    <property type="match status" value="1"/>
</dbReference>
<feature type="domain" description="C2H2-type" evidence="14">
    <location>
        <begin position="305"/>
        <end position="332"/>
    </location>
</feature>
<dbReference type="PROSITE" id="PS00028">
    <property type="entry name" value="ZINC_FINGER_C2H2_1"/>
    <property type="match status" value="11"/>
</dbReference>
<dbReference type="RefSeq" id="XP_017319889.1">
    <property type="nucleotide sequence ID" value="XM_017464400.3"/>
</dbReference>
<dbReference type="FunFam" id="3.30.160.60:FF:000624">
    <property type="entry name" value="zinc finger protein 697"/>
    <property type="match status" value="1"/>
</dbReference>
<dbReference type="GO" id="GO:0000978">
    <property type="term" value="F:RNA polymerase II cis-regulatory region sequence-specific DNA binding"/>
    <property type="evidence" value="ECO:0007669"/>
    <property type="project" value="TreeGrafter"/>
</dbReference>
<dbReference type="FunFam" id="3.30.160.60:FF:001290">
    <property type="entry name" value="Zinc finger 45-like"/>
    <property type="match status" value="1"/>
</dbReference>
<dbReference type="FunFam" id="3.30.160.60:FF:000100">
    <property type="entry name" value="Zinc finger 45-like"/>
    <property type="match status" value="1"/>
</dbReference>
<evidence type="ECO:0000259" key="14">
    <source>
        <dbReference type="PROSITE" id="PS50157"/>
    </source>
</evidence>
<evidence type="ECO:0000256" key="7">
    <source>
        <dbReference type="ARBA" id="ARBA00022833"/>
    </source>
</evidence>
<evidence type="ECO:0000256" key="12">
    <source>
        <dbReference type="PROSITE-ProRule" id="PRU00042"/>
    </source>
</evidence>
<dbReference type="PROSITE" id="PS50157">
    <property type="entry name" value="ZINC_FINGER_C2H2_2"/>
    <property type="match status" value="11"/>
</dbReference>
<organism evidence="15 16">
    <name type="scientific">Ictalurus punctatus</name>
    <name type="common">Channel catfish</name>
    <name type="synonym">Silurus punctatus</name>
    <dbReference type="NCBI Taxonomy" id="7998"/>
    <lineage>
        <taxon>Eukaryota</taxon>
        <taxon>Metazoa</taxon>
        <taxon>Chordata</taxon>
        <taxon>Craniata</taxon>
        <taxon>Vertebrata</taxon>
        <taxon>Euteleostomi</taxon>
        <taxon>Actinopterygii</taxon>
        <taxon>Neopterygii</taxon>
        <taxon>Teleostei</taxon>
        <taxon>Ostariophysi</taxon>
        <taxon>Siluriformes</taxon>
        <taxon>Ictaluridae</taxon>
        <taxon>Ictalurus</taxon>
    </lineage>
</organism>
<keyword evidence="4" id="KW-0479">Metal-binding</keyword>
<reference evidence="16" key="2">
    <citation type="submission" date="2025-08" db="UniProtKB">
        <authorList>
            <consortium name="RefSeq"/>
        </authorList>
    </citation>
    <scope>IDENTIFICATION</scope>
    <source>
        <tissue evidence="16">Blood</tissue>
    </source>
</reference>
<feature type="domain" description="C2H2-type" evidence="14">
    <location>
        <begin position="389"/>
        <end position="416"/>
    </location>
</feature>
<evidence type="ECO:0000256" key="13">
    <source>
        <dbReference type="SAM" id="MobiDB-lite"/>
    </source>
</evidence>
<keyword evidence="9" id="KW-0238">DNA-binding</keyword>
<evidence type="ECO:0000256" key="9">
    <source>
        <dbReference type="ARBA" id="ARBA00023125"/>
    </source>
</evidence>
<dbReference type="GO" id="GO:0005634">
    <property type="term" value="C:nucleus"/>
    <property type="evidence" value="ECO:0007669"/>
    <property type="project" value="UniProtKB-SubCell"/>
</dbReference>
<dbReference type="Proteomes" id="UP000221080">
    <property type="component" value="Chromosome 3"/>
</dbReference>
<keyword evidence="8" id="KW-0805">Transcription regulation</keyword>
<dbReference type="FunFam" id="3.30.160.60:FF:000608">
    <property type="entry name" value="zinc finger protein 286A isoform X1"/>
    <property type="match status" value="1"/>
</dbReference>
<keyword evidence="5" id="KW-0677">Repeat</keyword>
<gene>
    <name evidence="16" type="primary">si:ch211-198a12.6</name>
</gene>
<dbReference type="PANTHER" id="PTHR24390:SF242">
    <property type="entry name" value="ZINC FINGER PROTEIN 76"/>
    <property type="match status" value="1"/>
</dbReference>
<evidence type="ECO:0000313" key="16">
    <source>
        <dbReference type="RefSeq" id="XP_017319889.1"/>
    </source>
</evidence>
<evidence type="ECO:0000256" key="6">
    <source>
        <dbReference type="ARBA" id="ARBA00022771"/>
    </source>
</evidence>
<keyword evidence="7" id="KW-0862">Zinc</keyword>
<proteinExistence type="inferred from homology"/>